<proteinExistence type="predicted"/>
<comment type="caution">
    <text evidence="2">The sequence shown here is derived from an EMBL/GenBank/DDBJ whole genome shotgun (WGS) entry which is preliminary data.</text>
</comment>
<accession>A0A9D4U401</accession>
<reference evidence="2" key="1">
    <citation type="submission" date="2021-01" db="EMBL/GenBank/DDBJ databases">
        <title>Adiantum capillus-veneris genome.</title>
        <authorList>
            <person name="Fang Y."/>
            <person name="Liao Q."/>
        </authorList>
    </citation>
    <scope>NUCLEOTIDE SEQUENCE</scope>
    <source>
        <strain evidence="2">H3</strain>
        <tissue evidence="2">Leaf</tissue>
    </source>
</reference>
<evidence type="ECO:0000313" key="3">
    <source>
        <dbReference type="Proteomes" id="UP000886520"/>
    </source>
</evidence>
<gene>
    <name evidence="2" type="ORF">GOP47_0024389</name>
</gene>
<sequence>MPVIAHQAAILHPLAWLSGTPNFMTRIKEPEFEHAHKILLLNLVSGSLSKKVPAGFCISPSVKVAGWRAGDPRPASSANSRAESLPQPTD</sequence>
<evidence type="ECO:0000313" key="2">
    <source>
        <dbReference type="EMBL" id="KAI5059969.1"/>
    </source>
</evidence>
<name>A0A9D4U401_ADICA</name>
<dbReference type="AlphaFoldDB" id="A0A9D4U401"/>
<dbReference type="EMBL" id="JABFUD020000024">
    <property type="protein sequence ID" value="KAI5059969.1"/>
    <property type="molecule type" value="Genomic_DNA"/>
</dbReference>
<feature type="compositionally biased region" description="Polar residues" evidence="1">
    <location>
        <begin position="76"/>
        <end position="90"/>
    </location>
</feature>
<dbReference type="Proteomes" id="UP000886520">
    <property type="component" value="Chromosome 24"/>
</dbReference>
<keyword evidence="3" id="KW-1185">Reference proteome</keyword>
<feature type="region of interest" description="Disordered" evidence="1">
    <location>
        <begin position="67"/>
        <end position="90"/>
    </location>
</feature>
<organism evidence="2 3">
    <name type="scientific">Adiantum capillus-veneris</name>
    <name type="common">Maidenhair fern</name>
    <dbReference type="NCBI Taxonomy" id="13818"/>
    <lineage>
        <taxon>Eukaryota</taxon>
        <taxon>Viridiplantae</taxon>
        <taxon>Streptophyta</taxon>
        <taxon>Embryophyta</taxon>
        <taxon>Tracheophyta</taxon>
        <taxon>Polypodiopsida</taxon>
        <taxon>Polypodiidae</taxon>
        <taxon>Polypodiales</taxon>
        <taxon>Pteridineae</taxon>
        <taxon>Pteridaceae</taxon>
        <taxon>Vittarioideae</taxon>
        <taxon>Adiantum</taxon>
    </lineage>
</organism>
<protein>
    <submittedName>
        <fullName evidence="2">Uncharacterized protein</fullName>
    </submittedName>
</protein>
<evidence type="ECO:0000256" key="1">
    <source>
        <dbReference type="SAM" id="MobiDB-lite"/>
    </source>
</evidence>